<comment type="caution">
    <text evidence="2">The sequence shown here is derived from an EMBL/GenBank/DDBJ whole genome shotgun (WGS) entry which is preliminary data.</text>
</comment>
<sequence>MTMDHGVTLLLEETISWFRRDCTGLLSPKLYLQFSNFPNVSAAYFTSISLPARSVLFPQEINWNLLGRLPETGELSHAEFQRNAVTKAANCYENCQTTYSFDPWRGREEGETLLDGASEEKLENGIAGRRKDGRRREGKMENGNAVVAMACRTREEARIRGTKSWNNGWREYGVGGFQSNPPFRHAELPSVMSGTDWRQVERDQNVSNTSDP</sequence>
<reference evidence="2" key="1">
    <citation type="submission" date="2021-10" db="EMBL/GenBank/DDBJ databases">
        <title>Melipona bicolor Genome sequencing and assembly.</title>
        <authorList>
            <person name="Araujo N.S."/>
            <person name="Arias M.C."/>
        </authorList>
    </citation>
    <scope>NUCLEOTIDE SEQUENCE</scope>
    <source>
        <strain evidence="2">USP_2M_L1-L4_2017</strain>
        <tissue evidence="2">Whole body</tissue>
    </source>
</reference>
<evidence type="ECO:0000256" key="1">
    <source>
        <dbReference type="SAM" id="MobiDB-lite"/>
    </source>
</evidence>
<dbReference type="EMBL" id="JAHYIQ010000031">
    <property type="protein sequence ID" value="KAK1120352.1"/>
    <property type="molecule type" value="Genomic_DNA"/>
</dbReference>
<protein>
    <submittedName>
        <fullName evidence="2">Uncharacterized protein</fullName>
    </submittedName>
</protein>
<accession>A0AA40KHD0</accession>
<evidence type="ECO:0000313" key="2">
    <source>
        <dbReference type="EMBL" id="KAK1120352.1"/>
    </source>
</evidence>
<proteinExistence type="predicted"/>
<keyword evidence="3" id="KW-1185">Reference proteome</keyword>
<organism evidence="2 3">
    <name type="scientific">Melipona bicolor</name>
    <dbReference type="NCBI Taxonomy" id="60889"/>
    <lineage>
        <taxon>Eukaryota</taxon>
        <taxon>Metazoa</taxon>
        <taxon>Ecdysozoa</taxon>
        <taxon>Arthropoda</taxon>
        <taxon>Hexapoda</taxon>
        <taxon>Insecta</taxon>
        <taxon>Pterygota</taxon>
        <taxon>Neoptera</taxon>
        <taxon>Endopterygota</taxon>
        <taxon>Hymenoptera</taxon>
        <taxon>Apocrita</taxon>
        <taxon>Aculeata</taxon>
        <taxon>Apoidea</taxon>
        <taxon>Anthophila</taxon>
        <taxon>Apidae</taxon>
        <taxon>Melipona</taxon>
    </lineage>
</organism>
<feature type="region of interest" description="Disordered" evidence="1">
    <location>
        <begin position="176"/>
        <end position="212"/>
    </location>
</feature>
<evidence type="ECO:0000313" key="3">
    <source>
        <dbReference type="Proteomes" id="UP001177670"/>
    </source>
</evidence>
<dbReference type="Proteomes" id="UP001177670">
    <property type="component" value="Unassembled WGS sequence"/>
</dbReference>
<dbReference type="AlphaFoldDB" id="A0AA40KHD0"/>
<name>A0AA40KHD0_9HYME</name>
<gene>
    <name evidence="2" type="ORF">K0M31_012335</name>
</gene>